<dbReference type="eggNOG" id="COG0789">
    <property type="taxonomic scope" value="Bacteria"/>
</dbReference>
<accession>R2QDT7</accession>
<dbReference type="GO" id="GO:0003677">
    <property type="term" value="F:DNA binding"/>
    <property type="evidence" value="ECO:0007669"/>
    <property type="project" value="UniProtKB-KW"/>
</dbReference>
<dbReference type="PANTHER" id="PTHR30204:SF97">
    <property type="entry name" value="MERR FAMILY REGULATORY PROTEIN"/>
    <property type="match status" value="1"/>
</dbReference>
<evidence type="ECO:0000313" key="3">
    <source>
        <dbReference type="EMBL" id="EOH94597.1"/>
    </source>
</evidence>
<dbReference type="SUPFAM" id="SSF46955">
    <property type="entry name" value="Putative DNA-binding domain"/>
    <property type="match status" value="1"/>
</dbReference>
<keyword evidence="1" id="KW-0238">DNA-binding</keyword>
<dbReference type="STRING" id="155618.RV06_GL000487"/>
<gene>
    <name evidence="4" type="ORF">I583_00039</name>
    <name evidence="3" type="ORF">UAW_02351</name>
</gene>
<reference evidence="4 6" key="2">
    <citation type="submission" date="2013-03" db="EMBL/GenBank/DDBJ databases">
        <title>The Genome Sequence of Enterococcus haemoperoxidus BAA-382 (PacBio/Illumina hybrid assembly).</title>
        <authorList>
            <consortium name="The Broad Institute Genomics Platform"/>
            <consortium name="The Broad Institute Genome Sequencing Center for Infectious Disease"/>
            <person name="Earl A."/>
            <person name="Russ C."/>
            <person name="Gilmore M."/>
            <person name="Surin D."/>
            <person name="Walker B."/>
            <person name="Young S."/>
            <person name="Zeng Q."/>
            <person name="Gargeya S."/>
            <person name="Fitzgerald M."/>
            <person name="Haas B."/>
            <person name="Abouelleil A."/>
            <person name="Allen A.W."/>
            <person name="Alvarado L."/>
            <person name="Arachchi H.M."/>
            <person name="Berlin A.M."/>
            <person name="Chapman S.B."/>
            <person name="Gainer-Dewar J."/>
            <person name="Goldberg J."/>
            <person name="Griggs A."/>
            <person name="Gujja S."/>
            <person name="Hansen M."/>
            <person name="Howarth C."/>
            <person name="Imamovic A."/>
            <person name="Ireland A."/>
            <person name="Larimer J."/>
            <person name="McCowan C."/>
            <person name="Murphy C."/>
            <person name="Pearson M."/>
            <person name="Poon T.W."/>
            <person name="Priest M."/>
            <person name="Roberts A."/>
            <person name="Saif S."/>
            <person name="Shea T."/>
            <person name="Sisk P."/>
            <person name="Sykes S."/>
            <person name="Wortman J."/>
            <person name="Nusbaum C."/>
            <person name="Birren B."/>
        </authorList>
    </citation>
    <scope>NUCLEOTIDE SEQUENCE [LARGE SCALE GENOMIC DNA]</scope>
    <source>
        <strain evidence="4 6">ATCC BAA-382</strain>
    </source>
</reference>
<dbReference type="InterPro" id="IPR000551">
    <property type="entry name" value="MerR-type_HTH_dom"/>
</dbReference>
<dbReference type="Proteomes" id="UP000013858">
    <property type="component" value="Unassembled WGS sequence"/>
</dbReference>
<dbReference type="EMBL" id="ASVY01000001">
    <property type="protein sequence ID" value="EOT63239.1"/>
    <property type="molecule type" value="Genomic_DNA"/>
</dbReference>
<protein>
    <recommendedName>
        <fullName evidence="2">HTH merR-type domain-containing protein</fullName>
    </recommendedName>
</protein>
<dbReference type="GO" id="GO:0003700">
    <property type="term" value="F:DNA-binding transcription factor activity"/>
    <property type="evidence" value="ECO:0007669"/>
    <property type="project" value="InterPro"/>
</dbReference>
<keyword evidence="6" id="KW-1185">Reference proteome</keyword>
<dbReference type="EMBL" id="AJAR01000021">
    <property type="protein sequence ID" value="EOH94597.1"/>
    <property type="molecule type" value="Genomic_DNA"/>
</dbReference>
<evidence type="ECO:0000259" key="2">
    <source>
        <dbReference type="PROSITE" id="PS50937"/>
    </source>
</evidence>
<dbReference type="PANTHER" id="PTHR30204">
    <property type="entry name" value="REDOX-CYCLING DRUG-SENSING TRANSCRIPTIONAL ACTIVATOR SOXR"/>
    <property type="match status" value="1"/>
</dbReference>
<evidence type="ECO:0000313" key="6">
    <source>
        <dbReference type="Proteomes" id="UP000014197"/>
    </source>
</evidence>
<dbReference type="OrthoDB" id="9811174at2"/>
<dbReference type="RefSeq" id="WP_010762514.1">
    <property type="nucleotide sequence ID" value="NZ_KB946316.1"/>
</dbReference>
<dbReference type="CDD" id="cd00592">
    <property type="entry name" value="HTH_MerR-like"/>
    <property type="match status" value="1"/>
</dbReference>
<evidence type="ECO:0000313" key="5">
    <source>
        <dbReference type="Proteomes" id="UP000013858"/>
    </source>
</evidence>
<organism evidence="3 5">
    <name type="scientific">Enterococcus haemoperoxidus ATCC BAA-382</name>
    <dbReference type="NCBI Taxonomy" id="1158608"/>
    <lineage>
        <taxon>Bacteria</taxon>
        <taxon>Bacillati</taxon>
        <taxon>Bacillota</taxon>
        <taxon>Bacilli</taxon>
        <taxon>Lactobacillales</taxon>
        <taxon>Enterococcaceae</taxon>
        <taxon>Enterococcus</taxon>
    </lineage>
</organism>
<dbReference type="AlphaFoldDB" id="R2QDT7"/>
<dbReference type="PATRIC" id="fig|1158608.3.peg.2289"/>
<evidence type="ECO:0000256" key="1">
    <source>
        <dbReference type="ARBA" id="ARBA00023125"/>
    </source>
</evidence>
<dbReference type="Pfam" id="PF13411">
    <property type="entry name" value="MerR_1"/>
    <property type="match status" value="1"/>
</dbReference>
<dbReference type="InterPro" id="IPR009061">
    <property type="entry name" value="DNA-bd_dom_put_sf"/>
</dbReference>
<dbReference type="Gene3D" id="1.10.1660.10">
    <property type="match status" value="1"/>
</dbReference>
<dbReference type="InterPro" id="IPR047057">
    <property type="entry name" value="MerR_fam"/>
</dbReference>
<proteinExistence type="predicted"/>
<name>R2QDT7_9ENTE</name>
<sequence>MEKRRTIKEISQQVHLSEDTIRYYEKEQLIQPQRGENNYRLYGQDEFARLKYISVMKYAHFSLKEMKELLQLFDQPVSLECNNRSRELMANKITDLETTIKHYQLIIDSIKSLPIPETYEECETNYEQMKKELAEFSDTIFEDLHP</sequence>
<dbReference type="SMART" id="SM00422">
    <property type="entry name" value="HTH_MERR"/>
    <property type="match status" value="1"/>
</dbReference>
<evidence type="ECO:0000313" key="4">
    <source>
        <dbReference type="EMBL" id="EOT63239.1"/>
    </source>
</evidence>
<feature type="domain" description="HTH merR-type" evidence="2">
    <location>
        <begin position="6"/>
        <end position="72"/>
    </location>
</feature>
<dbReference type="Proteomes" id="UP000014197">
    <property type="component" value="Unassembled WGS sequence"/>
</dbReference>
<reference evidence="3 5" key="1">
    <citation type="submission" date="2013-02" db="EMBL/GenBank/DDBJ databases">
        <title>The Genome Sequence of Enterococcus haemoperoxidus BAA-382.</title>
        <authorList>
            <consortium name="The Broad Institute Genome Sequencing Platform"/>
            <consortium name="The Broad Institute Genome Sequencing Center for Infectious Disease"/>
            <person name="Earl A.M."/>
            <person name="Gilmore M.S."/>
            <person name="Lebreton F."/>
            <person name="Walker B."/>
            <person name="Young S.K."/>
            <person name="Zeng Q."/>
            <person name="Gargeya S."/>
            <person name="Fitzgerald M."/>
            <person name="Haas B."/>
            <person name="Abouelleil A."/>
            <person name="Alvarado L."/>
            <person name="Arachchi H.M."/>
            <person name="Berlin A.M."/>
            <person name="Chapman S.B."/>
            <person name="Dewar J."/>
            <person name="Goldberg J."/>
            <person name="Griggs A."/>
            <person name="Gujja S."/>
            <person name="Hansen M."/>
            <person name="Howarth C."/>
            <person name="Imamovic A."/>
            <person name="Larimer J."/>
            <person name="McCowan C."/>
            <person name="Murphy C."/>
            <person name="Neiman D."/>
            <person name="Pearson M."/>
            <person name="Priest M."/>
            <person name="Roberts A."/>
            <person name="Saif S."/>
            <person name="Shea T."/>
            <person name="Sisk P."/>
            <person name="Sykes S."/>
            <person name="Wortman J."/>
            <person name="Nusbaum C."/>
            <person name="Birren B."/>
        </authorList>
    </citation>
    <scope>NUCLEOTIDE SEQUENCE [LARGE SCALE GENOMIC DNA]</scope>
    <source>
        <strain evidence="3 5">ATCC BAA-382</strain>
    </source>
</reference>
<comment type="caution">
    <text evidence="3">The sequence shown here is derived from an EMBL/GenBank/DDBJ whole genome shotgun (WGS) entry which is preliminary data.</text>
</comment>
<dbReference type="PROSITE" id="PS50937">
    <property type="entry name" value="HTH_MERR_2"/>
    <property type="match status" value="1"/>
</dbReference>